<sequence length="666" mass="75567">MAEDSDTEDVPIGPVVDAAHVRVAATFVSDEAPKLHPTFGGSPSLNPESGQFRSPVQTLAVALRDYVPAAFKTDVGPNTPKPEWDGLFDKINEVEERAHGTEHGPRAIFCRLALKIGENKEVIDPWVSLIPNDYGLAVVKCAIAITLNVAERYAEEKQKVFDALIEIRETIGEANSKTKSFQQEPEISKCAGLLHEAIVTAIQEILQSFPQKKPPGERRRLIPRWGRKKDAEFNDRVKEQKQAKEQGDEIREEGNKEKKEAKKKRTKIDVDAVMEKARTAAKDLDRAVDEWKTRTMLKTEEYSKDTNEQVAIVLEWVITEADPILKDSHLKTTQIQAKLLEVEHRQKAHAKKQDKKTNRILQELTTGFTMLQAREAANQGLLEMALDEVKKKYSGLKKKMRALEKQQQREGGDDASRRATPGAIITLAQLLRVLFDSSFGEKCDGGQITDVESMLEHMNDGLDTVIRRRARVDVRNQGQAQSLFQESRFLAWLESDNPDMILIDGNMESSSRDKVSAMSLFCANFVLTMTKLDSQDVYTHFFCGFHNSPMDPWQGPRGLLQFVIIQLLAALEARNCLSLDFLFKQSQIRELKESDIHQLCRVLHELVSEFPPETTVYCIIDGIQFFYRDAYLSDLELLVRHLEEVIADDYLKPKFKVMMTVPFRSI</sequence>
<gene>
    <name evidence="1" type="ORF">O1611_g10421</name>
</gene>
<reference evidence="1" key="1">
    <citation type="submission" date="2022-12" db="EMBL/GenBank/DDBJ databases">
        <title>Genome Sequence of Lasiodiplodia mahajangana.</title>
        <authorList>
            <person name="Buettner E."/>
        </authorList>
    </citation>
    <scope>NUCLEOTIDE SEQUENCE</scope>
    <source>
        <strain evidence="1">VT137</strain>
    </source>
</reference>
<evidence type="ECO:0000313" key="1">
    <source>
        <dbReference type="EMBL" id="KAJ8120222.1"/>
    </source>
</evidence>
<dbReference type="Proteomes" id="UP001153332">
    <property type="component" value="Unassembled WGS sequence"/>
</dbReference>
<dbReference type="EMBL" id="JAPUUL010004159">
    <property type="protein sequence ID" value="KAJ8120222.1"/>
    <property type="molecule type" value="Genomic_DNA"/>
</dbReference>
<name>A0ACC2IYS7_9PEZI</name>
<keyword evidence="2" id="KW-1185">Reference proteome</keyword>
<organism evidence="1 2">
    <name type="scientific">Lasiodiplodia mahajangana</name>
    <dbReference type="NCBI Taxonomy" id="1108764"/>
    <lineage>
        <taxon>Eukaryota</taxon>
        <taxon>Fungi</taxon>
        <taxon>Dikarya</taxon>
        <taxon>Ascomycota</taxon>
        <taxon>Pezizomycotina</taxon>
        <taxon>Dothideomycetes</taxon>
        <taxon>Dothideomycetes incertae sedis</taxon>
        <taxon>Botryosphaeriales</taxon>
        <taxon>Botryosphaeriaceae</taxon>
        <taxon>Lasiodiplodia</taxon>
    </lineage>
</organism>
<comment type="caution">
    <text evidence="1">The sequence shown here is derived from an EMBL/GenBank/DDBJ whole genome shotgun (WGS) entry which is preliminary data.</text>
</comment>
<protein>
    <submittedName>
        <fullName evidence="1">Uncharacterized protein</fullName>
    </submittedName>
</protein>
<accession>A0ACC2IYS7</accession>
<evidence type="ECO:0000313" key="2">
    <source>
        <dbReference type="Proteomes" id="UP001153332"/>
    </source>
</evidence>
<proteinExistence type="predicted"/>